<keyword evidence="11" id="KW-0229">DNA integration</keyword>
<dbReference type="GO" id="GO:0006508">
    <property type="term" value="P:proteolysis"/>
    <property type="evidence" value="ECO:0007669"/>
    <property type="project" value="UniProtKB-KW"/>
</dbReference>
<dbReference type="Pfam" id="PF17919">
    <property type="entry name" value="RT_RNaseH_2"/>
    <property type="match status" value="2"/>
</dbReference>
<dbReference type="InterPro" id="IPR043128">
    <property type="entry name" value="Rev_trsase/Diguanyl_cyclase"/>
</dbReference>
<dbReference type="InterPro" id="IPR036397">
    <property type="entry name" value="RNaseH_sf"/>
</dbReference>
<dbReference type="InterPro" id="IPR050951">
    <property type="entry name" value="Retrovirus_Pol_polyprotein"/>
</dbReference>
<dbReference type="PROSITE" id="PS50878">
    <property type="entry name" value="RT_POL"/>
    <property type="match status" value="1"/>
</dbReference>
<dbReference type="GO" id="GO:0003887">
    <property type="term" value="F:DNA-directed DNA polymerase activity"/>
    <property type="evidence" value="ECO:0007669"/>
    <property type="project" value="UniProtKB-KW"/>
</dbReference>
<dbReference type="Pfam" id="PF24626">
    <property type="entry name" value="SH3_Tf2-1"/>
    <property type="match status" value="1"/>
</dbReference>
<keyword evidence="15" id="KW-0233">DNA recombination</keyword>
<feature type="compositionally biased region" description="Low complexity" evidence="17">
    <location>
        <begin position="684"/>
        <end position="708"/>
    </location>
</feature>
<evidence type="ECO:0000256" key="2">
    <source>
        <dbReference type="ARBA" id="ARBA00022679"/>
    </source>
</evidence>
<evidence type="ECO:0000256" key="14">
    <source>
        <dbReference type="ARBA" id="ARBA00023125"/>
    </source>
</evidence>
<feature type="region of interest" description="Disordered" evidence="17">
    <location>
        <begin position="455"/>
        <end position="491"/>
    </location>
</feature>
<dbReference type="SUPFAM" id="SSF56672">
    <property type="entry name" value="DNA/RNA polymerases"/>
    <property type="match status" value="2"/>
</dbReference>
<dbReference type="SUPFAM" id="SSF53098">
    <property type="entry name" value="Ribonuclease H-like"/>
    <property type="match status" value="1"/>
</dbReference>
<keyword evidence="14" id="KW-0238">DNA-binding</keyword>
<dbReference type="GO" id="GO:0003964">
    <property type="term" value="F:RNA-directed DNA polymerase activity"/>
    <property type="evidence" value="ECO:0007669"/>
    <property type="project" value="UniProtKB-KW"/>
</dbReference>
<dbReference type="GO" id="GO:0004190">
    <property type="term" value="F:aspartic-type endopeptidase activity"/>
    <property type="evidence" value="ECO:0007669"/>
    <property type="project" value="UniProtKB-KW"/>
</dbReference>
<dbReference type="Gene3D" id="3.10.10.10">
    <property type="entry name" value="HIV Type 1 Reverse Transcriptase, subunit A, domain 1"/>
    <property type="match status" value="1"/>
</dbReference>
<dbReference type="GO" id="GO:0004519">
    <property type="term" value="F:endonuclease activity"/>
    <property type="evidence" value="ECO:0007669"/>
    <property type="project" value="UniProtKB-KW"/>
</dbReference>
<dbReference type="InterPro" id="IPR001584">
    <property type="entry name" value="Integrase_cat-core"/>
</dbReference>
<evidence type="ECO:0000313" key="20">
    <source>
        <dbReference type="EMBL" id="GEX13420.1"/>
    </source>
</evidence>
<sequence length="1578" mass="181109">MMENEKFKTYDYENEVEYNVEPRYDKDEEYNKENFVYGDVGQMLVILKISMYACHILLERPWQFDCCTIHNGRSNTYTFNKDNLKVTLVPLKEVGHTKPTKRNNENLLSISRFMGNVDESGIMFALVVRAAETPFSAYDLVKSLLEKFVDVMITELPSGLPPMRDIQHQIDLISGSSLPNKPAYHMSTKEHEELQCQALVFSLPNFGKIFEVDCDASKVEIGAALIQEGHPVAFFREKLSRSRLNYITYDVEYYPIVQSLRKLYGLGSFVKFNGDLDFEGVIDCIMDAPPSPNHVFNFPEVEFEEDPQEEPEEEFEEELEEDPKEELEAEAEDDVPPPATPPVGSFITPPPLFESSLDTKDAAPIVAPIGSTLDDNTESLLSNVQYLERCEKKRKTDMEESSSEIRKVKKRMDEIGQDLGDEMQFCNLVEHRVTELENKEQEKAWVLERLGRGALDARPDIGDDGPVSFGESKPSKPPGSPSSSQIMPPEMMKRKAIKKIVKKRIVEAIEEYERTRVNPGNASGPGKTSTGGLVNVQGCTHKTFMNGKPHPSNGMEGVVGLRRWIKKVEQVFEICKCAQEDKVMMEEELWTLTLKGDDIEAYNNRFHELALMCPDLVQNKKKKTERYMKGFPKRIKGNITSARPTTLHEAINLARELVEQAVQGKAARANESNKRKWEEHQRNHPNNNNNPNNHNRNRNNNNNNNQHHQQNRRQDTARAYAAAPAEGVENWVIKKRTVKSDFQTLVITLLRNVTYYGCSEKGYLRHMCPIGRNQQNKGAHARTYVVVENPQQNPNVVTGTFLLNDHYASVLFDSGAERSFVSIEFTPFINISPVALNTSYDVELADGKIVSTNTVLRGCTLALFSHMFKIDLLPTQLGSFDVIVGMDWLSYHRAVIVCYEKIVRIPLLNGEILEIHGDRLEKDSKSLSCIKADEIRLDDIRTVRDFPEVFLDDLTGLPSVREIEFHIDLIPGAMPVVKSPYRLALSKMQELSNQLKEKDGALRMCIDYRELNKLTIKNRYPLPRIDDLFDQLQGACCFSKIDLRLGYHQLRVRDEDIPKTAFRTRYGHFEFTVMPFGLTNAPPVFMDLMNHVCKPYLDKFIIVFIDDILIYSRSEEEHEAHLNTILDLLKKEKLYEKFSKCEFLLKEVQFLGHMVNIEGIHVDPSKVESVKNWKTPESPIEIRSFLGLASYYRRFIENFSKIAKPLTQLTQKNKAYVWGDKQKEAFHILKEKLYNAPVLALPDGPNDFVVYYDASNQGFGCVLMQRGKRDDDGIYFFDRVWIPSVGGIRKLIIDEAHTSRYSVYPGADKMYYDLRDLYWWPGMKRDIAEYPEIPEWKREKITMDLVTKLPKSGSGHDAIWVVVDRLTKSAHFLPIREDYKTEKLARIYINEIVARHGVPISIISDRDGRFASYLWQALQKALGTKLNMSTAYHLETDGQSERTIQTLEDILRTCVMDFSGSWDTHLPLVEFSYNNSYHKSIKCEPFEALYGRVVRFGKKGKLAPRYVGPFEIVELIGRVAYRLKLPQELSCIHDTFHVSNLKKCLAESDAQVPLEEIKIDESLRFIKEPIEIMERNAK</sequence>
<evidence type="ECO:0000256" key="7">
    <source>
        <dbReference type="ARBA" id="ARBA00022759"/>
    </source>
</evidence>
<keyword evidence="3" id="KW-0548">Nucleotidyltransferase</keyword>
<dbReference type="PANTHER" id="PTHR37984:SF5">
    <property type="entry name" value="PROTEIN NYNRIN-LIKE"/>
    <property type="match status" value="1"/>
</dbReference>
<evidence type="ECO:0000256" key="17">
    <source>
        <dbReference type="SAM" id="MobiDB-lite"/>
    </source>
</evidence>
<dbReference type="Pfam" id="PF00078">
    <property type="entry name" value="RVT_1"/>
    <property type="match status" value="1"/>
</dbReference>
<dbReference type="InterPro" id="IPR021109">
    <property type="entry name" value="Peptidase_aspartic_dom_sf"/>
</dbReference>
<dbReference type="InterPro" id="IPR001969">
    <property type="entry name" value="Aspartic_peptidase_AS"/>
</dbReference>
<dbReference type="FunFam" id="3.10.10.10:FF:000007">
    <property type="entry name" value="Retrovirus-related Pol polyprotein from transposon 17.6-like Protein"/>
    <property type="match status" value="1"/>
</dbReference>
<dbReference type="InterPro" id="IPR043502">
    <property type="entry name" value="DNA/RNA_pol_sf"/>
</dbReference>
<gene>
    <name evidence="20" type="ORF">Tci_285395</name>
</gene>
<name>A0A699H1W1_TANCI</name>
<dbReference type="GO" id="GO:0003723">
    <property type="term" value="F:RNA binding"/>
    <property type="evidence" value="ECO:0007669"/>
    <property type="project" value="UniProtKB-KW"/>
</dbReference>
<keyword evidence="7" id="KW-0255">Endonuclease</keyword>
<dbReference type="FunFam" id="3.30.70.270:FF:000020">
    <property type="entry name" value="Transposon Tf2-6 polyprotein-like Protein"/>
    <property type="match status" value="1"/>
</dbReference>
<dbReference type="GO" id="GO:0006310">
    <property type="term" value="P:DNA recombination"/>
    <property type="evidence" value="ECO:0007669"/>
    <property type="project" value="UniProtKB-KW"/>
</dbReference>
<reference evidence="20" key="1">
    <citation type="journal article" date="2019" name="Sci. Rep.">
        <title>Draft genome of Tanacetum cinerariifolium, the natural source of mosquito coil.</title>
        <authorList>
            <person name="Yamashiro T."/>
            <person name="Shiraishi A."/>
            <person name="Satake H."/>
            <person name="Nakayama K."/>
        </authorList>
    </citation>
    <scope>NUCLEOTIDE SEQUENCE</scope>
</reference>
<accession>A0A699H1W1</accession>
<evidence type="ECO:0000256" key="3">
    <source>
        <dbReference type="ARBA" id="ARBA00022695"/>
    </source>
</evidence>
<dbReference type="CDD" id="cd00303">
    <property type="entry name" value="retropepsin_like"/>
    <property type="match status" value="1"/>
</dbReference>
<evidence type="ECO:0000256" key="8">
    <source>
        <dbReference type="ARBA" id="ARBA00022801"/>
    </source>
</evidence>
<feature type="domain" description="Integrase catalytic" evidence="19">
    <location>
        <begin position="1330"/>
        <end position="1493"/>
    </location>
</feature>
<dbReference type="InterPro" id="IPR041588">
    <property type="entry name" value="Integrase_H2C2"/>
</dbReference>
<evidence type="ECO:0000256" key="5">
    <source>
        <dbReference type="ARBA" id="ARBA00022723"/>
    </source>
</evidence>
<keyword evidence="10" id="KW-0694">RNA-binding</keyword>
<evidence type="ECO:0000256" key="9">
    <source>
        <dbReference type="ARBA" id="ARBA00022842"/>
    </source>
</evidence>
<evidence type="ECO:0000256" key="6">
    <source>
        <dbReference type="ARBA" id="ARBA00022750"/>
    </source>
</evidence>
<dbReference type="GO" id="GO:0015074">
    <property type="term" value="P:DNA integration"/>
    <property type="evidence" value="ECO:0007669"/>
    <property type="project" value="UniProtKB-KW"/>
</dbReference>
<dbReference type="Pfam" id="PF08284">
    <property type="entry name" value="RVP_2"/>
    <property type="match status" value="1"/>
</dbReference>
<dbReference type="Gene3D" id="1.10.340.70">
    <property type="match status" value="1"/>
</dbReference>
<dbReference type="PANTHER" id="PTHR37984">
    <property type="entry name" value="PROTEIN CBG26694"/>
    <property type="match status" value="1"/>
</dbReference>
<keyword evidence="16" id="KW-0511">Multifunctional enzyme</keyword>
<evidence type="ECO:0000256" key="13">
    <source>
        <dbReference type="ARBA" id="ARBA00022932"/>
    </source>
</evidence>
<comment type="caution">
    <text evidence="20">The sequence shown here is derived from an EMBL/GenBank/DDBJ whole genome shotgun (WGS) entry which is preliminary data.</text>
</comment>
<feature type="region of interest" description="Disordered" evidence="17">
    <location>
        <begin position="302"/>
        <end position="354"/>
    </location>
</feature>
<evidence type="ECO:0000256" key="15">
    <source>
        <dbReference type="ARBA" id="ARBA00023172"/>
    </source>
</evidence>
<keyword evidence="5" id="KW-0479">Metal-binding</keyword>
<dbReference type="Pfam" id="PF17921">
    <property type="entry name" value="Integrase_H2C2"/>
    <property type="match status" value="1"/>
</dbReference>
<keyword evidence="6" id="KW-0064">Aspartyl protease</keyword>
<proteinExistence type="predicted"/>
<keyword evidence="2" id="KW-0808">Transferase</keyword>
<organism evidence="20">
    <name type="scientific">Tanacetum cinerariifolium</name>
    <name type="common">Dalmatian daisy</name>
    <name type="synonym">Chrysanthemum cinerariifolium</name>
    <dbReference type="NCBI Taxonomy" id="118510"/>
    <lineage>
        <taxon>Eukaryota</taxon>
        <taxon>Viridiplantae</taxon>
        <taxon>Streptophyta</taxon>
        <taxon>Embryophyta</taxon>
        <taxon>Tracheophyta</taxon>
        <taxon>Spermatophyta</taxon>
        <taxon>Magnoliopsida</taxon>
        <taxon>eudicotyledons</taxon>
        <taxon>Gunneridae</taxon>
        <taxon>Pentapetalae</taxon>
        <taxon>asterids</taxon>
        <taxon>campanulids</taxon>
        <taxon>Asterales</taxon>
        <taxon>Asteraceae</taxon>
        <taxon>Asteroideae</taxon>
        <taxon>Anthemideae</taxon>
        <taxon>Anthemidinae</taxon>
        <taxon>Tanacetum</taxon>
    </lineage>
</organism>
<dbReference type="Gene3D" id="2.40.70.10">
    <property type="entry name" value="Acid Proteases"/>
    <property type="match status" value="1"/>
</dbReference>
<evidence type="ECO:0000259" key="19">
    <source>
        <dbReference type="PROSITE" id="PS50994"/>
    </source>
</evidence>
<dbReference type="CDD" id="cd01647">
    <property type="entry name" value="RT_LTR"/>
    <property type="match status" value="1"/>
</dbReference>
<dbReference type="EMBL" id="BKCJ010091307">
    <property type="protein sequence ID" value="GEX13420.1"/>
    <property type="molecule type" value="Genomic_DNA"/>
</dbReference>
<keyword evidence="13" id="KW-0239">DNA-directed DNA polymerase</keyword>
<dbReference type="GO" id="GO:0003677">
    <property type="term" value="F:DNA binding"/>
    <property type="evidence" value="ECO:0007669"/>
    <property type="project" value="UniProtKB-KW"/>
</dbReference>
<feature type="domain" description="Reverse transcriptase" evidence="18">
    <location>
        <begin position="975"/>
        <end position="1155"/>
    </location>
</feature>
<evidence type="ECO:0000256" key="16">
    <source>
        <dbReference type="ARBA" id="ARBA00023268"/>
    </source>
</evidence>
<feature type="region of interest" description="Disordered" evidence="17">
    <location>
        <begin position="662"/>
        <end position="721"/>
    </location>
</feature>
<evidence type="ECO:0000256" key="1">
    <source>
        <dbReference type="ARBA" id="ARBA00022670"/>
    </source>
</evidence>
<dbReference type="PROSITE" id="PS50994">
    <property type="entry name" value="INTEGRASE"/>
    <property type="match status" value="1"/>
</dbReference>
<evidence type="ECO:0000256" key="10">
    <source>
        <dbReference type="ARBA" id="ARBA00022884"/>
    </source>
</evidence>
<dbReference type="PROSITE" id="PS00141">
    <property type="entry name" value="ASP_PROTEASE"/>
    <property type="match status" value="1"/>
</dbReference>
<dbReference type="SUPFAM" id="SSF50630">
    <property type="entry name" value="Acid proteases"/>
    <property type="match status" value="1"/>
</dbReference>
<keyword evidence="1" id="KW-0645">Protease</keyword>
<dbReference type="InterPro" id="IPR041577">
    <property type="entry name" value="RT_RNaseH_2"/>
</dbReference>
<dbReference type="Gene3D" id="3.30.70.270">
    <property type="match status" value="2"/>
</dbReference>
<keyword evidence="8" id="KW-0378">Hydrolase</keyword>
<feature type="compositionally biased region" description="Acidic residues" evidence="17">
    <location>
        <begin position="302"/>
        <end position="335"/>
    </location>
</feature>
<evidence type="ECO:0000256" key="4">
    <source>
        <dbReference type="ARBA" id="ARBA00022722"/>
    </source>
</evidence>
<dbReference type="InterPro" id="IPR012337">
    <property type="entry name" value="RNaseH-like_sf"/>
</dbReference>
<feature type="compositionally biased region" description="Basic and acidic residues" evidence="17">
    <location>
        <begin position="671"/>
        <end position="682"/>
    </location>
</feature>
<evidence type="ECO:0000259" key="18">
    <source>
        <dbReference type="PROSITE" id="PS50878"/>
    </source>
</evidence>
<dbReference type="Gene3D" id="3.30.420.10">
    <property type="entry name" value="Ribonuclease H-like superfamily/Ribonuclease H"/>
    <property type="match status" value="1"/>
</dbReference>
<evidence type="ECO:0000256" key="11">
    <source>
        <dbReference type="ARBA" id="ARBA00022908"/>
    </source>
</evidence>
<dbReference type="GO" id="GO:0046872">
    <property type="term" value="F:metal ion binding"/>
    <property type="evidence" value="ECO:0007669"/>
    <property type="project" value="UniProtKB-KW"/>
</dbReference>
<dbReference type="InterPro" id="IPR056924">
    <property type="entry name" value="SH3_Tf2-1"/>
</dbReference>
<protein>
    <submittedName>
        <fullName evidence="20">Putative reverse transcriptase domain-containing protein</fullName>
    </submittedName>
</protein>
<keyword evidence="4" id="KW-0540">Nuclease</keyword>
<keyword evidence="9" id="KW-0460">Magnesium</keyword>
<dbReference type="InterPro" id="IPR000477">
    <property type="entry name" value="RT_dom"/>
</dbReference>
<keyword evidence="12 20" id="KW-0695">RNA-directed DNA polymerase</keyword>
<evidence type="ECO:0000256" key="12">
    <source>
        <dbReference type="ARBA" id="ARBA00022918"/>
    </source>
</evidence>